<keyword evidence="1" id="KW-1133">Transmembrane helix</keyword>
<evidence type="ECO:0000313" key="2">
    <source>
        <dbReference type="EMBL" id="RDL13588.1"/>
    </source>
</evidence>
<evidence type="ECO:0000256" key="1">
    <source>
        <dbReference type="SAM" id="Phobius"/>
    </source>
</evidence>
<accession>A0A370S1I7</accession>
<gene>
    <name evidence="2" type="ORF">DEU51_12465</name>
</gene>
<reference evidence="2 3" key="1">
    <citation type="submission" date="2018-07" db="EMBL/GenBank/DDBJ databases">
        <title>Genome sequencing of rice bacterial endophytes.</title>
        <authorList>
            <person name="Venturi V."/>
        </authorList>
    </citation>
    <scope>NUCLEOTIDE SEQUENCE [LARGE SCALE GENOMIC DNA]</scope>
    <source>
        <strain evidence="2 3">E2333</strain>
    </source>
</reference>
<sequence length="31" mass="3137">MTTKFQIGAACSLAGFGIGIFCVLITMAVTA</sequence>
<proteinExistence type="predicted"/>
<dbReference type="AlphaFoldDB" id="A0A370S1I7"/>
<dbReference type="Proteomes" id="UP000255365">
    <property type="component" value="Unassembled WGS sequence"/>
</dbReference>
<protein>
    <submittedName>
        <fullName evidence="2">Uncharacterized protein</fullName>
    </submittedName>
</protein>
<dbReference type="EMBL" id="QRAV01000024">
    <property type="protein sequence ID" value="RDL13588.1"/>
    <property type="molecule type" value="Genomic_DNA"/>
</dbReference>
<keyword evidence="1" id="KW-0812">Transmembrane</keyword>
<keyword evidence="1" id="KW-0472">Membrane</keyword>
<evidence type="ECO:0000313" key="3">
    <source>
        <dbReference type="Proteomes" id="UP000255365"/>
    </source>
</evidence>
<comment type="caution">
    <text evidence="2">The sequence shown here is derived from an EMBL/GenBank/DDBJ whole genome shotgun (WGS) entry which is preliminary data.</text>
</comment>
<feature type="transmembrane region" description="Helical" evidence="1">
    <location>
        <begin position="7"/>
        <end position="29"/>
    </location>
</feature>
<organism evidence="2 3">
    <name type="scientific">Pseudomonas jessenii</name>
    <dbReference type="NCBI Taxonomy" id="77298"/>
    <lineage>
        <taxon>Bacteria</taxon>
        <taxon>Pseudomonadati</taxon>
        <taxon>Pseudomonadota</taxon>
        <taxon>Gammaproteobacteria</taxon>
        <taxon>Pseudomonadales</taxon>
        <taxon>Pseudomonadaceae</taxon>
        <taxon>Pseudomonas</taxon>
    </lineage>
</organism>
<name>A0A370S1I7_PSEJE</name>